<evidence type="ECO:0000256" key="4">
    <source>
        <dbReference type="ARBA" id="ARBA00023125"/>
    </source>
</evidence>
<keyword evidence="4" id="KW-0238">DNA-binding</keyword>
<dbReference type="InterPro" id="IPR052360">
    <property type="entry name" value="Transcr_Regulatory_Proteins"/>
</dbReference>
<dbReference type="GO" id="GO:0003677">
    <property type="term" value="F:DNA binding"/>
    <property type="evidence" value="ECO:0007669"/>
    <property type="project" value="UniProtKB-KW"/>
</dbReference>
<accession>A0A2J6SFB8</accession>
<dbReference type="GO" id="GO:0046872">
    <property type="term" value="F:metal ion binding"/>
    <property type="evidence" value="ECO:0007669"/>
    <property type="project" value="UniProtKB-KW"/>
</dbReference>
<keyword evidence="8" id="KW-1185">Reference proteome</keyword>
<evidence type="ECO:0000256" key="1">
    <source>
        <dbReference type="ARBA" id="ARBA00022723"/>
    </source>
</evidence>
<keyword evidence="1" id="KW-0479">Metal-binding</keyword>
<evidence type="ECO:0000256" key="2">
    <source>
        <dbReference type="ARBA" id="ARBA00022833"/>
    </source>
</evidence>
<dbReference type="OrthoDB" id="3145928at2759"/>
<keyword evidence="3" id="KW-0805">Transcription regulation</keyword>
<evidence type="ECO:0000256" key="5">
    <source>
        <dbReference type="ARBA" id="ARBA00023163"/>
    </source>
</evidence>
<evidence type="ECO:0000256" key="6">
    <source>
        <dbReference type="ARBA" id="ARBA00023242"/>
    </source>
</evidence>
<evidence type="ECO:0000313" key="8">
    <source>
        <dbReference type="Proteomes" id="UP000235371"/>
    </source>
</evidence>
<keyword evidence="2" id="KW-0862">Zinc</keyword>
<gene>
    <name evidence="7" type="ORF">K444DRAFT_671072</name>
</gene>
<name>A0A2J6SFB8_9HELO</name>
<keyword evidence="6" id="KW-0539">Nucleus</keyword>
<reference evidence="7 8" key="1">
    <citation type="submission" date="2016-04" db="EMBL/GenBank/DDBJ databases">
        <title>A degradative enzymes factory behind the ericoid mycorrhizal symbiosis.</title>
        <authorList>
            <consortium name="DOE Joint Genome Institute"/>
            <person name="Martino E."/>
            <person name="Morin E."/>
            <person name="Grelet G."/>
            <person name="Kuo A."/>
            <person name="Kohler A."/>
            <person name="Daghino S."/>
            <person name="Barry K."/>
            <person name="Choi C."/>
            <person name="Cichocki N."/>
            <person name="Clum A."/>
            <person name="Copeland A."/>
            <person name="Hainaut M."/>
            <person name="Haridas S."/>
            <person name="Labutti K."/>
            <person name="Lindquist E."/>
            <person name="Lipzen A."/>
            <person name="Khouja H.-R."/>
            <person name="Murat C."/>
            <person name="Ohm R."/>
            <person name="Olson A."/>
            <person name="Spatafora J."/>
            <person name="Veneault-Fourrey C."/>
            <person name="Henrissat B."/>
            <person name="Grigoriev I."/>
            <person name="Martin F."/>
            <person name="Perotto S."/>
        </authorList>
    </citation>
    <scope>NUCLEOTIDE SEQUENCE [LARGE SCALE GENOMIC DNA]</scope>
    <source>
        <strain evidence="7 8">E</strain>
    </source>
</reference>
<dbReference type="STRING" id="1095630.A0A2J6SFB8"/>
<dbReference type="GeneID" id="36595783"/>
<protein>
    <submittedName>
        <fullName evidence="7">Uncharacterized protein</fullName>
    </submittedName>
</protein>
<sequence length="196" mass="22562">MARSLSLEKDAFQIWAVAYLELYHLLLRIMFKTLLFGSEMAFDEYTTDFEKLIAYAEIAISKPSVDNQPTLSFDLNIILPLFFLALKCRVLPLRRQAGSLLRQAPDREGMWRRESVIKVCGWKIAMEEQGRSCLSETDVLPEAARIFKEHIPKEDWGKLNENARPRICFSRGVCGVVEFVTAPDDFEDVYDMGNML</sequence>
<evidence type="ECO:0000313" key="7">
    <source>
        <dbReference type="EMBL" id="PMD49467.1"/>
    </source>
</evidence>
<dbReference type="EMBL" id="KZ613921">
    <property type="protein sequence ID" value="PMD49467.1"/>
    <property type="molecule type" value="Genomic_DNA"/>
</dbReference>
<dbReference type="AlphaFoldDB" id="A0A2J6SFB8"/>
<evidence type="ECO:0000256" key="3">
    <source>
        <dbReference type="ARBA" id="ARBA00023015"/>
    </source>
</evidence>
<dbReference type="RefSeq" id="XP_024726371.1">
    <property type="nucleotide sequence ID" value="XM_024887707.1"/>
</dbReference>
<dbReference type="Proteomes" id="UP000235371">
    <property type="component" value="Unassembled WGS sequence"/>
</dbReference>
<dbReference type="PANTHER" id="PTHR36206:SF4">
    <property type="entry name" value="HYPOTHETICAL CONSERVED PROTEIN (EUROFUNG)-RELATED"/>
    <property type="match status" value="1"/>
</dbReference>
<organism evidence="7 8">
    <name type="scientific">Hyaloscypha bicolor E</name>
    <dbReference type="NCBI Taxonomy" id="1095630"/>
    <lineage>
        <taxon>Eukaryota</taxon>
        <taxon>Fungi</taxon>
        <taxon>Dikarya</taxon>
        <taxon>Ascomycota</taxon>
        <taxon>Pezizomycotina</taxon>
        <taxon>Leotiomycetes</taxon>
        <taxon>Helotiales</taxon>
        <taxon>Hyaloscyphaceae</taxon>
        <taxon>Hyaloscypha</taxon>
        <taxon>Hyaloscypha bicolor</taxon>
    </lineage>
</organism>
<proteinExistence type="predicted"/>
<keyword evidence="5" id="KW-0804">Transcription</keyword>
<dbReference type="PANTHER" id="PTHR36206">
    <property type="entry name" value="ASPERCRYPTIN BIOSYNTHESIS CLUSTER-SPECIFIC TRANSCRIPTION REGULATOR ATNN-RELATED"/>
    <property type="match status" value="1"/>
</dbReference>
<dbReference type="InParanoid" id="A0A2J6SFB8"/>